<accession>A0ABP1CSI3</accession>
<proteinExistence type="inferred from homology"/>
<dbReference type="Proteomes" id="UP001497453">
    <property type="component" value="Chromosome 10"/>
</dbReference>
<keyword evidence="5" id="KW-1185">Reference proteome</keyword>
<dbReference type="Pfam" id="PF11807">
    <property type="entry name" value="UstYa"/>
    <property type="match status" value="1"/>
</dbReference>
<evidence type="ECO:0000256" key="2">
    <source>
        <dbReference type="ARBA" id="ARBA00023002"/>
    </source>
</evidence>
<evidence type="ECO:0000256" key="3">
    <source>
        <dbReference type="ARBA" id="ARBA00035112"/>
    </source>
</evidence>
<gene>
    <name evidence="4" type="ORF">GFSPODELE1_LOCUS1761</name>
</gene>
<dbReference type="PANTHER" id="PTHR33365">
    <property type="entry name" value="YALI0B05434P"/>
    <property type="match status" value="1"/>
</dbReference>
<dbReference type="InterPro" id="IPR021765">
    <property type="entry name" value="UstYa-like"/>
</dbReference>
<reference evidence="5" key="1">
    <citation type="submission" date="2024-04" db="EMBL/GenBank/DDBJ databases">
        <authorList>
            <person name="Shaw F."/>
            <person name="Minotto A."/>
        </authorList>
    </citation>
    <scope>NUCLEOTIDE SEQUENCE [LARGE SCALE GENOMIC DNA]</scope>
</reference>
<comment type="similarity">
    <text evidence="3">Belongs to the ustYa family.</text>
</comment>
<evidence type="ECO:0000313" key="5">
    <source>
        <dbReference type="Proteomes" id="UP001497453"/>
    </source>
</evidence>
<dbReference type="PANTHER" id="PTHR33365:SF11">
    <property type="entry name" value="TAT PATHWAY SIGNAL SEQUENCE"/>
    <property type="match status" value="1"/>
</dbReference>
<evidence type="ECO:0000256" key="1">
    <source>
        <dbReference type="ARBA" id="ARBA00004685"/>
    </source>
</evidence>
<evidence type="ECO:0000313" key="4">
    <source>
        <dbReference type="EMBL" id="CAL1697627.1"/>
    </source>
</evidence>
<sequence>MYKANAFMPSPAWANGSDQPRKMQWASVTFVFTLVLLLAVPLSTWGDVRAYMSTSRGALTFVVPPPEHVTMRIIPASPHYELGSDSWSKIIPTGGHTVHLSNPDGSVSTHTVAMFHQIRCIDILHQAYYNEGSHRTDLLTQHCMNYLRETFLCHMDMRNEPQGSTFTHNGFESLCYDWEGIYAEAERNQAAYSERVGM</sequence>
<dbReference type="EMBL" id="OZ037953">
    <property type="protein sequence ID" value="CAL1697627.1"/>
    <property type="molecule type" value="Genomic_DNA"/>
</dbReference>
<protein>
    <submittedName>
        <fullName evidence="4">Uncharacterized protein</fullName>
    </submittedName>
</protein>
<comment type="pathway">
    <text evidence="1">Mycotoxin biosynthesis.</text>
</comment>
<name>A0ABP1CSI3_9APHY</name>
<organism evidence="4 5">
    <name type="scientific">Somion occarium</name>
    <dbReference type="NCBI Taxonomy" id="3059160"/>
    <lineage>
        <taxon>Eukaryota</taxon>
        <taxon>Fungi</taxon>
        <taxon>Dikarya</taxon>
        <taxon>Basidiomycota</taxon>
        <taxon>Agaricomycotina</taxon>
        <taxon>Agaricomycetes</taxon>
        <taxon>Polyporales</taxon>
        <taxon>Cerrenaceae</taxon>
        <taxon>Somion</taxon>
    </lineage>
</organism>
<keyword evidence="2" id="KW-0560">Oxidoreductase</keyword>